<gene>
    <name evidence="4" type="ORF">Zmor_014993</name>
</gene>
<dbReference type="AlphaFoldDB" id="A0AA38MHH9"/>
<evidence type="ECO:0000313" key="5">
    <source>
        <dbReference type="Proteomes" id="UP001168821"/>
    </source>
</evidence>
<evidence type="ECO:0000259" key="3">
    <source>
        <dbReference type="Pfam" id="PF13359"/>
    </source>
</evidence>
<comment type="cofactor">
    <cofactor evidence="1">
        <name>a divalent metal cation</name>
        <dbReference type="ChEBI" id="CHEBI:60240"/>
    </cofactor>
</comment>
<dbReference type="EMBL" id="JALNTZ010000004">
    <property type="protein sequence ID" value="KAJ3655884.1"/>
    <property type="molecule type" value="Genomic_DNA"/>
</dbReference>
<comment type="caution">
    <text evidence="4">The sequence shown here is derived from an EMBL/GenBank/DDBJ whole genome shotgun (WGS) entry which is preliminary data.</text>
</comment>
<accession>A0AA38MHH9</accession>
<keyword evidence="2" id="KW-0479">Metal-binding</keyword>
<sequence>MDGNSEICDTIVNMEDTQALAYVSGYILKKIVYTDCPQCKINLFSETATSHHLLVSIRERSELVEDTHGRAVALTGIVDDTIATPIRVIDELNLYYKPPPQPTYDPVFFVDQMSMDSSVAPVIINEHPSILSSSVDMSAQNCGDVFENAEEVHIALNNLMDNFEKNIQAKEFYGIIPIEQETMRELINMLEPHLAGGTRGHKISKEQRILAAVRFFASGSYQRWVGQDCFINLSQSQISLAITEVATGIETHLHGFVNFPGQEEYPGIKATIMERFNVPGVIGFVDVTHIAITKPKVDVKHQYLNRKGYHSKNVQIMCGPNNTIFSINATHDGASHDAFIWRNSHINDVLHQRFIRSDRLPFITIHRQPN</sequence>
<evidence type="ECO:0000313" key="4">
    <source>
        <dbReference type="EMBL" id="KAJ3655884.1"/>
    </source>
</evidence>
<dbReference type="Pfam" id="PF13359">
    <property type="entry name" value="DDE_Tnp_4"/>
    <property type="match status" value="1"/>
</dbReference>
<evidence type="ECO:0000256" key="2">
    <source>
        <dbReference type="ARBA" id="ARBA00022723"/>
    </source>
</evidence>
<dbReference type="Proteomes" id="UP001168821">
    <property type="component" value="Unassembled WGS sequence"/>
</dbReference>
<proteinExistence type="predicted"/>
<organism evidence="4 5">
    <name type="scientific">Zophobas morio</name>
    <dbReference type="NCBI Taxonomy" id="2755281"/>
    <lineage>
        <taxon>Eukaryota</taxon>
        <taxon>Metazoa</taxon>
        <taxon>Ecdysozoa</taxon>
        <taxon>Arthropoda</taxon>
        <taxon>Hexapoda</taxon>
        <taxon>Insecta</taxon>
        <taxon>Pterygota</taxon>
        <taxon>Neoptera</taxon>
        <taxon>Endopterygota</taxon>
        <taxon>Coleoptera</taxon>
        <taxon>Polyphaga</taxon>
        <taxon>Cucujiformia</taxon>
        <taxon>Tenebrionidae</taxon>
        <taxon>Zophobas</taxon>
    </lineage>
</organism>
<protein>
    <recommendedName>
        <fullName evidence="3">DDE Tnp4 domain-containing protein</fullName>
    </recommendedName>
</protein>
<keyword evidence="5" id="KW-1185">Reference proteome</keyword>
<reference evidence="4" key="1">
    <citation type="journal article" date="2023" name="G3 (Bethesda)">
        <title>Whole genome assemblies of Zophobas morio and Tenebrio molitor.</title>
        <authorList>
            <person name="Kaur S."/>
            <person name="Stinson S.A."/>
            <person name="diCenzo G.C."/>
        </authorList>
    </citation>
    <scope>NUCLEOTIDE SEQUENCE</scope>
    <source>
        <strain evidence="4">QUZm001</strain>
    </source>
</reference>
<name>A0AA38MHH9_9CUCU</name>
<dbReference type="GO" id="GO:0046872">
    <property type="term" value="F:metal ion binding"/>
    <property type="evidence" value="ECO:0007669"/>
    <property type="project" value="UniProtKB-KW"/>
</dbReference>
<dbReference type="InterPro" id="IPR027806">
    <property type="entry name" value="HARBI1_dom"/>
</dbReference>
<feature type="domain" description="DDE Tnp4" evidence="3">
    <location>
        <begin position="285"/>
        <end position="351"/>
    </location>
</feature>
<evidence type="ECO:0000256" key="1">
    <source>
        <dbReference type="ARBA" id="ARBA00001968"/>
    </source>
</evidence>